<keyword evidence="4" id="KW-1185">Reference proteome</keyword>
<reference evidence="3 4" key="1">
    <citation type="journal article" date="2015" name="Genome Announc.">
        <title>Complete Genome Sequence of the Type Strain Corynebacterium mustelae DSM 45274, Isolated from Various Tissues of a Male Ferret with Lethal Sepsis.</title>
        <authorList>
            <person name="Ruckert C."/>
            <person name="Eimer J."/>
            <person name="Winkler A."/>
            <person name="Tauch A."/>
        </authorList>
    </citation>
    <scope>NUCLEOTIDE SEQUENCE [LARGE SCALE GENOMIC DNA]</scope>
    <source>
        <strain evidence="3 4">DSM 45274</strain>
    </source>
</reference>
<dbReference type="KEGG" id="cmv:CMUST_11650"/>
<dbReference type="EMBL" id="CP011542">
    <property type="protein sequence ID" value="AKK06641.1"/>
    <property type="molecule type" value="Genomic_DNA"/>
</dbReference>
<keyword evidence="2" id="KW-0812">Transmembrane</keyword>
<accession>A0A0G3GZU1</accession>
<proteinExistence type="predicted"/>
<feature type="region of interest" description="Disordered" evidence="1">
    <location>
        <begin position="1"/>
        <end position="22"/>
    </location>
</feature>
<evidence type="ECO:0000313" key="4">
    <source>
        <dbReference type="Proteomes" id="UP000035199"/>
    </source>
</evidence>
<name>A0A0G3GZU1_9CORY</name>
<gene>
    <name evidence="3" type="ORF">CMUST_11650</name>
</gene>
<dbReference type="AlphaFoldDB" id="A0A0G3GZU1"/>
<dbReference type="STRING" id="571915.CMUST_11650"/>
<sequence>MANPEELRKQDKQLPKPKRTYPQSRVTQSLYLLLALVIIAWLISLF</sequence>
<keyword evidence="2" id="KW-0472">Membrane</keyword>
<feature type="compositionally biased region" description="Basic and acidic residues" evidence="1">
    <location>
        <begin position="1"/>
        <end position="14"/>
    </location>
</feature>
<protein>
    <submittedName>
        <fullName evidence="3">Uncharacterized protein</fullName>
    </submittedName>
</protein>
<reference evidence="4" key="2">
    <citation type="submission" date="2015-05" db="EMBL/GenBank/DDBJ databases">
        <title>Complete genome sequence of Corynebacterium mustelae DSM 45274, isolated from various tissues of a male ferret with lethal sepsis.</title>
        <authorList>
            <person name="Ruckert C."/>
            <person name="Albersmeier A."/>
            <person name="Winkler A."/>
            <person name="Tauch A."/>
        </authorList>
    </citation>
    <scope>NUCLEOTIDE SEQUENCE [LARGE SCALE GENOMIC DNA]</scope>
    <source>
        <strain evidence="4">DSM 45274</strain>
    </source>
</reference>
<evidence type="ECO:0000313" key="3">
    <source>
        <dbReference type="EMBL" id="AKK06641.1"/>
    </source>
</evidence>
<organism evidence="3 4">
    <name type="scientific">Corynebacterium mustelae</name>
    <dbReference type="NCBI Taxonomy" id="571915"/>
    <lineage>
        <taxon>Bacteria</taxon>
        <taxon>Bacillati</taxon>
        <taxon>Actinomycetota</taxon>
        <taxon>Actinomycetes</taxon>
        <taxon>Mycobacteriales</taxon>
        <taxon>Corynebacteriaceae</taxon>
        <taxon>Corynebacterium</taxon>
    </lineage>
</organism>
<feature type="transmembrane region" description="Helical" evidence="2">
    <location>
        <begin position="26"/>
        <end position="44"/>
    </location>
</feature>
<dbReference type="PATRIC" id="fig|571915.4.peg.2488"/>
<evidence type="ECO:0000256" key="1">
    <source>
        <dbReference type="SAM" id="MobiDB-lite"/>
    </source>
</evidence>
<keyword evidence="2" id="KW-1133">Transmembrane helix</keyword>
<dbReference type="Proteomes" id="UP000035199">
    <property type="component" value="Chromosome"/>
</dbReference>
<dbReference type="RefSeq" id="WP_047262630.1">
    <property type="nucleotide sequence ID" value="NZ_CP011542.1"/>
</dbReference>
<evidence type="ECO:0000256" key="2">
    <source>
        <dbReference type="SAM" id="Phobius"/>
    </source>
</evidence>